<dbReference type="PANTHER" id="PTHR14568">
    <property type="entry name" value="TRANSMEMBRANE SUPERFAMILY 6 MEMBER 1/2"/>
    <property type="match status" value="1"/>
</dbReference>
<dbReference type="WBParaSite" id="PSAMB.scaffold2322size23870.g17366.t1">
    <property type="protein sequence ID" value="PSAMB.scaffold2322size23870.g17366.t1"/>
    <property type="gene ID" value="PSAMB.scaffold2322size23870.g17366"/>
</dbReference>
<dbReference type="Pfam" id="PF26083">
    <property type="entry name" value="TM_Tm6sf2"/>
    <property type="match status" value="1"/>
</dbReference>
<evidence type="ECO:0000259" key="7">
    <source>
        <dbReference type="PROSITE" id="PS51751"/>
    </source>
</evidence>
<evidence type="ECO:0000256" key="4">
    <source>
        <dbReference type="ARBA" id="ARBA00023136"/>
    </source>
</evidence>
<feature type="transmembrane region" description="Helical" evidence="6">
    <location>
        <begin position="288"/>
        <end position="310"/>
    </location>
</feature>
<feature type="transmembrane region" description="Helical" evidence="6">
    <location>
        <begin position="68"/>
        <end position="92"/>
    </location>
</feature>
<evidence type="ECO:0000313" key="9">
    <source>
        <dbReference type="WBParaSite" id="PSAMB.scaffold2322size23870.g17366.t1"/>
    </source>
</evidence>
<dbReference type="PANTHER" id="PTHR14568:SF8">
    <property type="entry name" value="EXPERA DOMAIN-CONTAINING PROTEIN"/>
    <property type="match status" value="1"/>
</dbReference>
<feature type="transmembrane region" description="Helical" evidence="6">
    <location>
        <begin position="330"/>
        <end position="351"/>
    </location>
</feature>
<evidence type="ECO:0000256" key="1">
    <source>
        <dbReference type="ARBA" id="ARBA00004141"/>
    </source>
</evidence>
<evidence type="ECO:0000256" key="5">
    <source>
        <dbReference type="PROSITE-ProRule" id="PRU01087"/>
    </source>
</evidence>
<evidence type="ECO:0000256" key="3">
    <source>
        <dbReference type="ARBA" id="ARBA00022989"/>
    </source>
</evidence>
<feature type="transmembrane region" description="Helical" evidence="6">
    <location>
        <begin position="12"/>
        <end position="28"/>
    </location>
</feature>
<feature type="transmembrane region" description="Helical" evidence="6">
    <location>
        <begin position="210"/>
        <end position="233"/>
    </location>
</feature>
<organism evidence="8 9">
    <name type="scientific">Plectus sambesii</name>
    <dbReference type="NCBI Taxonomy" id="2011161"/>
    <lineage>
        <taxon>Eukaryota</taxon>
        <taxon>Metazoa</taxon>
        <taxon>Ecdysozoa</taxon>
        <taxon>Nematoda</taxon>
        <taxon>Chromadorea</taxon>
        <taxon>Plectida</taxon>
        <taxon>Plectina</taxon>
        <taxon>Plectoidea</taxon>
        <taxon>Plectidae</taxon>
        <taxon>Plectus</taxon>
    </lineage>
</organism>
<feature type="domain" description="EXPERA" evidence="7">
    <location>
        <begin position="65"/>
        <end position="188"/>
    </location>
</feature>
<keyword evidence="2 5" id="KW-0812">Transmembrane</keyword>
<protein>
    <submittedName>
        <fullName evidence="9">EXPERA domain-containing protein</fullName>
    </submittedName>
</protein>
<evidence type="ECO:0000256" key="6">
    <source>
        <dbReference type="SAM" id="Phobius"/>
    </source>
</evidence>
<dbReference type="PROSITE" id="PS51751">
    <property type="entry name" value="EXPERA"/>
    <property type="match status" value="1"/>
</dbReference>
<proteinExistence type="predicted"/>
<dbReference type="GO" id="GO:0016020">
    <property type="term" value="C:membrane"/>
    <property type="evidence" value="ECO:0007669"/>
    <property type="project" value="UniProtKB-SubCell"/>
</dbReference>
<sequence length="361" mass="40562">MHNVNEINPKLLPIIALSLTGIPILYLVDKYQALLDHITLPLTGVVICSLVVLFAAFALPKPKQRDPWFYFFLLCCFTCVIDLMLALETVGIVKECVALWLNAVEQYLNTHWGASINFFDGFYHFALYLIMMDRMFAGKSYRSIGLYWSGSIINSLIVLVGGAFASHHPIRPGILLNTPFFFLPLIFLLQQLKQRDQPTNGSPYSLVTRIGFATYFAFAALFVTLRALTLSYSTLSIVDFYERHVELGLQEPTAFVLIETLLYQFYLAPFCAYAAFDLLKNGRRHSFLVDWSLVLAGVVANGQVGLLGPYLGVRAVADPTILPTTAIPEYFWSSQLVFTIGIQLFAWISAAQTNNIKIKSR</sequence>
<name>A0A914VPM7_9BILA</name>
<reference evidence="9" key="1">
    <citation type="submission" date="2022-11" db="UniProtKB">
        <authorList>
            <consortium name="WormBaseParasite"/>
        </authorList>
    </citation>
    <scope>IDENTIFICATION</scope>
</reference>
<keyword evidence="8" id="KW-1185">Reference proteome</keyword>
<feature type="transmembrane region" description="Helical" evidence="6">
    <location>
        <begin position="170"/>
        <end position="189"/>
    </location>
</feature>
<dbReference type="InterPro" id="IPR033118">
    <property type="entry name" value="EXPERA"/>
</dbReference>
<feature type="transmembrane region" description="Helical" evidence="6">
    <location>
        <begin position="112"/>
        <end position="132"/>
    </location>
</feature>
<dbReference type="Proteomes" id="UP000887566">
    <property type="component" value="Unplaced"/>
</dbReference>
<accession>A0A914VPM7</accession>
<comment type="subcellular location">
    <subcellularLocation>
        <location evidence="1">Membrane</location>
        <topology evidence="1">Multi-pass membrane protein</topology>
    </subcellularLocation>
</comment>
<feature type="transmembrane region" description="Helical" evidence="6">
    <location>
        <begin position="40"/>
        <end position="59"/>
    </location>
</feature>
<dbReference type="AlphaFoldDB" id="A0A914VPM7"/>
<dbReference type="InterPro" id="IPR059044">
    <property type="entry name" value="TM_Tm6sf1/2"/>
</dbReference>
<evidence type="ECO:0000313" key="8">
    <source>
        <dbReference type="Proteomes" id="UP000887566"/>
    </source>
</evidence>
<keyword evidence="3 5" id="KW-1133">Transmembrane helix</keyword>
<keyword evidence="4 5" id="KW-0472">Membrane</keyword>
<feature type="transmembrane region" description="Helical" evidence="6">
    <location>
        <begin position="253"/>
        <end position="276"/>
    </location>
</feature>
<evidence type="ECO:0000256" key="2">
    <source>
        <dbReference type="ARBA" id="ARBA00022692"/>
    </source>
</evidence>
<feature type="transmembrane region" description="Helical" evidence="6">
    <location>
        <begin position="144"/>
        <end position="164"/>
    </location>
</feature>